<proteinExistence type="predicted"/>
<dbReference type="EMBL" id="JXLB01000011">
    <property type="protein sequence ID" value="OJG81184.1"/>
    <property type="molecule type" value="Genomic_DNA"/>
</dbReference>
<sequence length="43" mass="5085">MKGDVVLAEKKKFNPFLAETFLEETNDGCFVILIKLRKREEKR</sequence>
<evidence type="ECO:0000313" key="2">
    <source>
        <dbReference type="Proteomes" id="UP000182152"/>
    </source>
</evidence>
<protein>
    <submittedName>
        <fullName evidence="1">Uncharacterized protein</fullName>
    </submittedName>
</protein>
<keyword evidence="2" id="KW-1185">Reference proteome</keyword>
<gene>
    <name evidence="1" type="ORF">RV14_GL000339</name>
</gene>
<organism evidence="1 2">
    <name type="scientific">Enterococcus ratti</name>
    <dbReference type="NCBI Taxonomy" id="150033"/>
    <lineage>
        <taxon>Bacteria</taxon>
        <taxon>Bacillati</taxon>
        <taxon>Bacillota</taxon>
        <taxon>Bacilli</taxon>
        <taxon>Lactobacillales</taxon>
        <taxon>Enterococcaceae</taxon>
        <taxon>Enterococcus</taxon>
    </lineage>
</organism>
<dbReference type="Proteomes" id="UP000182152">
    <property type="component" value="Unassembled WGS sequence"/>
</dbReference>
<name>A0A1L8WJI3_9ENTE</name>
<accession>A0A1L8WJI3</accession>
<evidence type="ECO:0000313" key="1">
    <source>
        <dbReference type="EMBL" id="OJG81184.1"/>
    </source>
</evidence>
<dbReference type="STRING" id="150033.RV14_GL000339"/>
<reference evidence="1 2" key="1">
    <citation type="submission" date="2014-12" db="EMBL/GenBank/DDBJ databases">
        <title>Draft genome sequences of 29 type strains of Enterococci.</title>
        <authorList>
            <person name="Zhong Z."/>
            <person name="Sun Z."/>
            <person name="Liu W."/>
            <person name="Zhang W."/>
            <person name="Zhang H."/>
        </authorList>
    </citation>
    <scope>NUCLEOTIDE SEQUENCE [LARGE SCALE GENOMIC DNA]</scope>
    <source>
        <strain evidence="1 2">DSM 15687</strain>
    </source>
</reference>
<dbReference type="AlphaFoldDB" id="A0A1L8WJI3"/>
<comment type="caution">
    <text evidence="1">The sequence shown here is derived from an EMBL/GenBank/DDBJ whole genome shotgun (WGS) entry which is preliminary data.</text>
</comment>